<dbReference type="InParanoid" id="A0A251SHM0"/>
<evidence type="ECO:0000313" key="2">
    <source>
        <dbReference type="EMBL" id="OTF98061.1"/>
    </source>
</evidence>
<reference evidence="2" key="2">
    <citation type="submission" date="2017-02" db="EMBL/GenBank/DDBJ databases">
        <title>Sunflower complete genome.</title>
        <authorList>
            <person name="Langlade N."/>
            <person name="Munos S."/>
        </authorList>
    </citation>
    <scope>NUCLEOTIDE SEQUENCE [LARGE SCALE GENOMIC DNA]</scope>
    <source>
        <tissue evidence="2">Leaves</tissue>
    </source>
</reference>
<reference evidence="1 3" key="1">
    <citation type="journal article" date="2017" name="Nature">
        <title>The sunflower genome provides insights into oil metabolism, flowering and Asterid evolution.</title>
        <authorList>
            <person name="Badouin H."/>
            <person name="Gouzy J."/>
            <person name="Grassa C.J."/>
            <person name="Murat F."/>
            <person name="Staton S.E."/>
            <person name="Cottret L."/>
            <person name="Lelandais-Briere C."/>
            <person name="Owens G.L."/>
            <person name="Carrere S."/>
            <person name="Mayjonade B."/>
            <person name="Legrand L."/>
            <person name="Gill N."/>
            <person name="Kane N.C."/>
            <person name="Bowers J.E."/>
            <person name="Hubner S."/>
            <person name="Bellec A."/>
            <person name="Berard A."/>
            <person name="Berges H."/>
            <person name="Blanchet N."/>
            <person name="Boniface M.C."/>
            <person name="Brunel D."/>
            <person name="Catrice O."/>
            <person name="Chaidir N."/>
            <person name="Claudel C."/>
            <person name="Donnadieu C."/>
            <person name="Faraut T."/>
            <person name="Fievet G."/>
            <person name="Helmstetter N."/>
            <person name="King M."/>
            <person name="Knapp S.J."/>
            <person name="Lai Z."/>
            <person name="Le Paslier M.C."/>
            <person name="Lippi Y."/>
            <person name="Lorenzon L."/>
            <person name="Mandel J.R."/>
            <person name="Marage G."/>
            <person name="Marchand G."/>
            <person name="Marquand E."/>
            <person name="Bret-Mestries E."/>
            <person name="Morien E."/>
            <person name="Nambeesan S."/>
            <person name="Nguyen T."/>
            <person name="Pegot-Espagnet P."/>
            <person name="Pouilly N."/>
            <person name="Raftis F."/>
            <person name="Sallet E."/>
            <person name="Schiex T."/>
            <person name="Thomas J."/>
            <person name="Vandecasteele C."/>
            <person name="Vares D."/>
            <person name="Vear F."/>
            <person name="Vautrin S."/>
            <person name="Crespi M."/>
            <person name="Mangin B."/>
            <person name="Burke J.M."/>
            <person name="Salse J."/>
            <person name="Munos S."/>
            <person name="Vincourt P."/>
            <person name="Rieseberg L.H."/>
            <person name="Langlade N.B."/>
        </authorList>
    </citation>
    <scope>NUCLEOTIDE SEQUENCE [LARGE SCALE GENOMIC DNA]</scope>
    <source>
        <strain evidence="3">cv. SF193</strain>
        <tissue evidence="1">Leaves</tissue>
    </source>
</reference>
<evidence type="ECO:0000313" key="3">
    <source>
        <dbReference type="Proteomes" id="UP000215914"/>
    </source>
</evidence>
<dbReference type="EMBL" id="MNCJ02000329">
    <property type="protein sequence ID" value="KAF5768983.1"/>
    <property type="molecule type" value="Genomic_DNA"/>
</dbReference>
<dbReference type="EMBL" id="CM007903">
    <property type="protein sequence ID" value="OTF98061.1"/>
    <property type="molecule type" value="Genomic_DNA"/>
</dbReference>
<protein>
    <submittedName>
        <fullName evidence="2">Uncharacterized protein</fullName>
    </submittedName>
</protein>
<gene>
    <name evidence="2" type="ORF">HannXRQ_Chr14g0441471</name>
    <name evidence="1" type="ORF">HanXRQr2_Chr14g0642921</name>
</gene>
<name>A0A251SHM0_HELAN</name>
<accession>A0A251SHM0</accession>
<proteinExistence type="predicted"/>
<keyword evidence="3" id="KW-1185">Reference proteome</keyword>
<reference evidence="1" key="3">
    <citation type="submission" date="2020-06" db="EMBL/GenBank/DDBJ databases">
        <title>Helianthus annuus Genome sequencing and assembly Release 2.</title>
        <authorList>
            <person name="Gouzy J."/>
            <person name="Langlade N."/>
            <person name="Munos S."/>
        </authorList>
    </citation>
    <scope>NUCLEOTIDE SEQUENCE</scope>
    <source>
        <tissue evidence="1">Leaves</tissue>
    </source>
</reference>
<dbReference type="Gramene" id="mRNA:HanXRQr2_Chr14g0642921">
    <property type="protein sequence ID" value="mRNA:HanXRQr2_Chr14g0642921"/>
    <property type="gene ID" value="HanXRQr2_Chr14g0642921"/>
</dbReference>
<dbReference type="Proteomes" id="UP000215914">
    <property type="component" value="Chromosome 14"/>
</dbReference>
<organism evidence="2 3">
    <name type="scientific">Helianthus annuus</name>
    <name type="common">Common sunflower</name>
    <dbReference type="NCBI Taxonomy" id="4232"/>
    <lineage>
        <taxon>Eukaryota</taxon>
        <taxon>Viridiplantae</taxon>
        <taxon>Streptophyta</taxon>
        <taxon>Embryophyta</taxon>
        <taxon>Tracheophyta</taxon>
        <taxon>Spermatophyta</taxon>
        <taxon>Magnoliopsida</taxon>
        <taxon>eudicotyledons</taxon>
        <taxon>Gunneridae</taxon>
        <taxon>Pentapetalae</taxon>
        <taxon>asterids</taxon>
        <taxon>campanulids</taxon>
        <taxon>Asterales</taxon>
        <taxon>Asteraceae</taxon>
        <taxon>Asteroideae</taxon>
        <taxon>Heliantheae alliance</taxon>
        <taxon>Heliantheae</taxon>
        <taxon>Helianthus</taxon>
    </lineage>
</organism>
<dbReference type="AlphaFoldDB" id="A0A251SHM0"/>
<sequence>MQYMFLILIFTKSSSSTSRQSLYSSISAPASRLTSDRFNSTSDEINHSMLETMQSGVRKLDVNITKLRQSQWGV</sequence>
<evidence type="ECO:0000313" key="1">
    <source>
        <dbReference type="EMBL" id="KAF5768983.1"/>
    </source>
</evidence>